<dbReference type="InterPro" id="IPR002641">
    <property type="entry name" value="PNPLA_dom"/>
</dbReference>
<feature type="active site" description="Proton acceptor" evidence="4">
    <location>
        <position position="169"/>
    </location>
</feature>
<dbReference type="PANTHER" id="PTHR14226">
    <property type="entry name" value="NEUROPATHY TARGET ESTERASE/SWISS CHEESE D.MELANOGASTER"/>
    <property type="match status" value="1"/>
</dbReference>
<dbReference type="RefSeq" id="WP_086034289.1">
    <property type="nucleotide sequence ID" value="NZ_MDSU01000018.1"/>
</dbReference>
<dbReference type="STRING" id="1562698.DESAMIL20_1595"/>
<proteinExistence type="predicted"/>
<dbReference type="InterPro" id="IPR050301">
    <property type="entry name" value="NTE"/>
</dbReference>
<feature type="short sequence motif" description="GXSXG" evidence="4">
    <location>
        <begin position="55"/>
        <end position="59"/>
    </location>
</feature>
<dbReference type="GO" id="GO:0016042">
    <property type="term" value="P:lipid catabolic process"/>
    <property type="evidence" value="ECO:0007669"/>
    <property type="project" value="UniProtKB-UniRule"/>
</dbReference>
<comment type="caution">
    <text evidence="4">Lacks conserved residue(s) required for the propagation of feature annotation.</text>
</comment>
<organism evidence="6 7">
    <name type="scientific">Desulfurella amilsii</name>
    <dbReference type="NCBI Taxonomy" id="1562698"/>
    <lineage>
        <taxon>Bacteria</taxon>
        <taxon>Pseudomonadati</taxon>
        <taxon>Campylobacterota</taxon>
        <taxon>Desulfurellia</taxon>
        <taxon>Desulfurellales</taxon>
        <taxon>Desulfurellaceae</taxon>
        <taxon>Desulfurella</taxon>
    </lineage>
</organism>
<sequence length="274" mass="30046">MVTNFKSYIDSLKNIYSKNKTVGLALGGGAVWATSHIGVLKVLKEHGIKINAISGTSAGSIIASLYAFGISIEAIENIALNLKVSDIFHWKVSRMGLSSTQKIKHLIKKHIGSAKVEDALLPLFIPATDIVDLKPVLMQNMPVYEAVAASCAIPGIFSPVVINSRMYIDGSLFVDVPCKILKLQKFNLVIGVELTDKGLANKEPKNIFEVITKSLQGLINETQKERLKYADIIISPAIETIGRFELDKVPILIDKGQEAALKKINEIKKRINLR</sequence>
<dbReference type="GO" id="GO:0016787">
    <property type="term" value="F:hydrolase activity"/>
    <property type="evidence" value="ECO:0007669"/>
    <property type="project" value="UniProtKB-UniRule"/>
</dbReference>
<evidence type="ECO:0000259" key="5">
    <source>
        <dbReference type="PROSITE" id="PS51635"/>
    </source>
</evidence>
<dbReference type="CDD" id="cd07205">
    <property type="entry name" value="Pat_PNPLA6_PNPLA7_NTE1_like"/>
    <property type="match status" value="1"/>
</dbReference>
<protein>
    <submittedName>
        <fullName evidence="6">Patatin</fullName>
    </submittedName>
</protein>
<name>A0A1X4XWX9_9BACT</name>
<keyword evidence="2 4" id="KW-0442">Lipid degradation</keyword>
<evidence type="ECO:0000256" key="1">
    <source>
        <dbReference type="ARBA" id="ARBA00022801"/>
    </source>
</evidence>
<reference evidence="6 7" key="1">
    <citation type="journal article" date="2017" name="Front. Microbiol.">
        <title>Genome Sequence of Desulfurella amilsii Strain TR1 and Comparative Genomics of Desulfurellaceae Family.</title>
        <authorList>
            <person name="Florentino A.P."/>
            <person name="Stams A.J."/>
            <person name="Sanchez-Andrea I."/>
        </authorList>
    </citation>
    <scope>NUCLEOTIDE SEQUENCE [LARGE SCALE GENOMIC DNA]</scope>
    <source>
        <strain evidence="6 7">TR1</strain>
    </source>
</reference>
<accession>A0A1X4XWX9</accession>
<dbReference type="PROSITE" id="PS51635">
    <property type="entry name" value="PNPLA"/>
    <property type="match status" value="1"/>
</dbReference>
<keyword evidence="7" id="KW-1185">Reference proteome</keyword>
<feature type="domain" description="PNPLA" evidence="5">
    <location>
        <begin position="24"/>
        <end position="182"/>
    </location>
</feature>
<dbReference type="OrthoDB" id="5290098at2"/>
<dbReference type="InterPro" id="IPR016035">
    <property type="entry name" value="Acyl_Trfase/lysoPLipase"/>
</dbReference>
<evidence type="ECO:0000256" key="4">
    <source>
        <dbReference type="PROSITE-ProRule" id="PRU01161"/>
    </source>
</evidence>
<dbReference type="Proteomes" id="UP000194141">
    <property type="component" value="Unassembled WGS sequence"/>
</dbReference>
<evidence type="ECO:0000256" key="2">
    <source>
        <dbReference type="ARBA" id="ARBA00022963"/>
    </source>
</evidence>
<dbReference type="PANTHER" id="PTHR14226:SF29">
    <property type="entry name" value="NEUROPATHY TARGET ESTERASE SWS"/>
    <property type="match status" value="1"/>
</dbReference>
<dbReference type="Gene3D" id="3.40.1090.10">
    <property type="entry name" value="Cytosolic phospholipase A2 catalytic domain"/>
    <property type="match status" value="2"/>
</dbReference>
<evidence type="ECO:0000313" key="7">
    <source>
        <dbReference type="Proteomes" id="UP000194141"/>
    </source>
</evidence>
<feature type="active site" description="Nucleophile" evidence="4">
    <location>
        <position position="57"/>
    </location>
</feature>
<keyword evidence="1 4" id="KW-0378">Hydrolase</keyword>
<dbReference type="SUPFAM" id="SSF52151">
    <property type="entry name" value="FabD/lysophospholipase-like"/>
    <property type="match status" value="1"/>
</dbReference>
<evidence type="ECO:0000256" key="3">
    <source>
        <dbReference type="ARBA" id="ARBA00023098"/>
    </source>
</evidence>
<gene>
    <name evidence="6" type="ORF">DESAMIL20_1595</name>
</gene>
<keyword evidence="3 4" id="KW-0443">Lipid metabolism</keyword>
<dbReference type="EMBL" id="MDSU01000018">
    <property type="protein sequence ID" value="OSS42042.1"/>
    <property type="molecule type" value="Genomic_DNA"/>
</dbReference>
<evidence type="ECO:0000313" key="6">
    <source>
        <dbReference type="EMBL" id="OSS42042.1"/>
    </source>
</evidence>
<comment type="caution">
    <text evidence="6">The sequence shown here is derived from an EMBL/GenBank/DDBJ whole genome shotgun (WGS) entry which is preliminary data.</text>
</comment>
<dbReference type="Pfam" id="PF01734">
    <property type="entry name" value="Patatin"/>
    <property type="match status" value="1"/>
</dbReference>
<dbReference type="AlphaFoldDB" id="A0A1X4XWX9"/>